<dbReference type="EMBL" id="MU005965">
    <property type="protein sequence ID" value="KAF2862481.1"/>
    <property type="molecule type" value="Genomic_DNA"/>
</dbReference>
<dbReference type="Proteomes" id="UP000799421">
    <property type="component" value="Unassembled WGS sequence"/>
</dbReference>
<dbReference type="AlphaFoldDB" id="A0A6A7C4P4"/>
<organism evidence="1 2">
    <name type="scientific">Piedraia hortae CBS 480.64</name>
    <dbReference type="NCBI Taxonomy" id="1314780"/>
    <lineage>
        <taxon>Eukaryota</taxon>
        <taxon>Fungi</taxon>
        <taxon>Dikarya</taxon>
        <taxon>Ascomycota</taxon>
        <taxon>Pezizomycotina</taxon>
        <taxon>Dothideomycetes</taxon>
        <taxon>Dothideomycetidae</taxon>
        <taxon>Capnodiales</taxon>
        <taxon>Piedraiaceae</taxon>
        <taxon>Piedraia</taxon>
    </lineage>
</organism>
<sequence>MFADRGMMHSCIYLWCDVPDEAPAKTPRRRRKYLVNNARTLHVRGSSSGHDTTTGMSFSQLQHLSITFKADTSSR</sequence>
<gene>
    <name evidence="1" type="ORF">K470DRAFT_255773</name>
</gene>
<reference evidence="1" key="1">
    <citation type="journal article" date="2020" name="Stud. Mycol.">
        <title>101 Dothideomycetes genomes: a test case for predicting lifestyles and emergence of pathogens.</title>
        <authorList>
            <person name="Haridas S."/>
            <person name="Albert R."/>
            <person name="Binder M."/>
            <person name="Bloem J."/>
            <person name="Labutti K."/>
            <person name="Salamov A."/>
            <person name="Andreopoulos B."/>
            <person name="Baker S."/>
            <person name="Barry K."/>
            <person name="Bills G."/>
            <person name="Bluhm B."/>
            <person name="Cannon C."/>
            <person name="Castanera R."/>
            <person name="Culley D."/>
            <person name="Daum C."/>
            <person name="Ezra D."/>
            <person name="Gonzalez J."/>
            <person name="Henrissat B."/>
            <person name="Kuo A."/>
            <person name="Liang C."/>
            <person name="Lipzen A."/>
            <person name="Lutzoni F."/>
            <person name="Magnuson J."/>
            <person name="Mondo S."/>
            <person name="Nolan M."/>
            <person name="Ohm R."/>
            <person name="Pangilinan J."/>
            <person name="Park H.-J."/>
            <person name="Ramirez L."/>
            <person name="Alfaro M."/>
            <person name="Sun H."/>
            <person name="Tritt A."/>
            <person name="Yoshinaga Y."/>
            <person name="Zwiers L.-H."/>
            <person name="Turgeon B."/>
            <person name="Goodwin S."/>
            <person name="Spatafora J."/>
            <person name="Crous P."/>
            <person name="Grigoriev I."/>
        </authorList>
    </citation>
    <scope>NUCLEOTIDE SEQUENCE</scope>
    <source>
        <strain evidence="1">CBS 480.64</strain>
    </source>
</reference>
<evidence type="ECO:0000313" key="2">
    <source>
        <dbReference type="Proteomes" id="UP000799421"/>
    </source>
</evidence>
<name>A0A6A7C4P4_9PEZI</name>
<accession>A0A6A7C4P4</accession>
<proteinExistence type="predicted"/>
<keyword evidence="2" id="KW-1185">Reference proteome</keyword>
<evidence type="ECO:0000313" key="1">
    <source>
        <dbReference type="EMBL" id="KAF2862481.1"/>
    </source>
</evidence>
<protein>
    <submittedName>
        <fullName evidence="1">Uncharacterized protein</fullName>
    </submittedName>
</protein>